<keyword evidence="1" id="KW-0812">Transmembrane</keyword>
<feature type="transmembrane region" description="Helical" evidence="1">
    <location>
        <begin position="39"/>
        <end position="56"/>
    </location>
</feature>
<evidence type="ECO:0000313" key="2">
    <source>
        <dbReference type="EMBL" id="OGF31780.1"/>
    </source>
</evidence>
<accession>A0A1F5SYL0</accession>
<proteinExistence type="predicted"/>
<comment type="caution">
    <text evidence="2">The sequence shown here is derived from an EMBL/GenBank/DDBJ whole genome shotgun (WGS) entry which is preliminary data.</text>
</comment>
<sequence>MIFLRLNIFILLFIVYTLSLAMIYSIYWSHKIIWAKSKLFIFIVPLILLELFWAVSYLPFNYYVNGILMAVFLYVLVGLGKLFLQESLNKKQIINYLVVAVISIILIVFSAQWS</sequence>
<feature type="transmembrane region" description="Helical" evidence="1">
    <location>
        <begin position="93"/>
        <end position="113"/>
    </location>
</feature>
<dbReference type="STRING" id="1798002.A2478_04825"/>
<dbReference type="AlphaFoldDB" id="A0A1F5SYL0"/>
<keyword evidence="1" id="KW-0472">Membrane</keyword>
<evidence type="ECO:0000256" key="1">
    <source>
        <dbReference type="SAM" id="Phobius"/>
    </source>
</evidence>
<feature type="transmembrane region" description="Helical" evidence="1">
    <location>
        <begin position="62"/>
        <end position="84"/>
    </location>
</feature>
<feature type="transmembrane region" description="Helical" evidence="1">
    <location>
        <begin position="6"/>
        <end position="27"/>
    </location>
</feature>
<gene>
    <name evidence="2" type="ORF">A2478_04825</name>
</gene>
<name>A0A1F5SYL0_9BACT</name>
<keyword evidence="1" id="KW-1133">Transmembrane helix</keyword>
<organism evidence="2 3">
    <name type="scientific">Candidatus Falkowbacteria bacterium RIFOXYC2_FULL_36_12</name>
    <dbReference type="NCBI Taxonomy" id="1798002"/>
    <lineage>
        <taxon>Bacteria</taxon>
        <taxon>Candidatus Falkowiibacteriota</taxon>
    </lineage>
</organism>
<dbReference type="InterPro" id="IPR043715">
    <property type="entry name" value="DUF5656"/>
</dbReference>
<dbReference type="Pfam" id="PF18900">
    <property type="entry name" value="DUF5656"/>
    <property type="match status" value="1"/>
</dbReference>
<evidence type="ECO:0008006" key="4">
    <source>
        <dbReference type="Google" id="ProtNLM"/>
    </source>
</evidence>
<dbReference type="EMBL" id="MFGJ01000007">
    <property type="protein sequence ID" value="OGF31780.1"/>
    <property type="molecule type" value="Genomic_DNA"/>
</dbReference>
<evidence type="ECO:0000313" key="3">
    <source>
        <dbReference type="Proteomes" id="UP000179001"/>
    </source>
</evidence>
<protein>
    <recommendedName>
        <fullName evidence="4">EamA domain-containing protein</fullName>
    </recommendedName>
</protein>
<dbReference type="Proteomes" id="UP000179001">
    <property type="component" value="Unassembled WGS sequence"/>
</dbReference>
<reference evidence="2 3" key="1">
    <citation type="journal article" date="2016" name="Nat. Commun.">
        <title>Thousands of microbial genomes shed light on interconnected biogeochemical processes in an aquifer system.</title>
        <authorList>
            <person name="Anantharaman K."/>
            <person name="Brown C.T."/>
            <person name="Hug L.A."/>
            <person name="Sharon I."/>
            <person name="Castelle C.J."/>
            <person name="Probst A.J."/>
            <person name="Thomas B.C."/>
            <person name="Singh A."/>
            <person name="Wilkins M.J."/>
            <person name="Karaoz U."/>
            <person name="Brodie E.L."/>
            <person name="Williams K.H."/>
            <person name="Hubbard S.S."/>
            <person name="Banfield J.F."/>
        </authorList>
    </citation>
    <scope>NUCLEOTIDE SEQUENCE [LARGE SCALE GENOMIC DNA]</scope>
</reference>